<feature type="transmembrane region" description="Helical" evidence="11">
    <location>
        <begin position="120"/>
        <end position="140"/>
    </location>
</feature>
<dbReference type="InterPro" id="IPR006153">
    <property type="entry name" value="Cation/H_exchanger_TM"/>
</dbReference>
<dbReference type="GeneID" id="98659132"/>
<feature type="transmembrane region" description="Helical" evidence="11">
    <location>
        <begin position="152"/>
        <end position="173"/>
    </location>
</feature>
<dbReference type="AlphaFoldDB" id="A0AAW4W477"/>
<feature type="transmembrane region" description="Helical" evidence="11">
    <location>
        <begin position="185"/>
        <end position="208"/>
    </location>
</feature>
<feature type="transmembrane region" description="Helical" evidence="11">
    <location>
        <begin position="6"/>
        <end position="24"/>
    </location>
</feature>
<feature type="transmembrane region" description="Helical" evidence="11">
    <location>
        <begin position="55"/>
        <end position="72"/>
    </location>
</feature>
<dbReference type="EMBL" id="JAJEPX010000050">
    <property type="protein sequence ID" value="MCC2177738.1"/>
    <property type="molecule type" value="Genomic_DNA"/>
</dbReference>
<evidence type="ECO:0000256" key="11">
    <source>
        <dbReference type="SAM" id="Phobius"/>
    </source>
</evidence>
<comment type="caution">
    <text evidence="13">The sequence shown here is derived from an EMBL/GenBank/DDBJ whole genome shotgun (WGS) entry which is preliminary data.</text>
</comment>
<dbReference type="PANTHER" id="PTHR43562:SF3">
    <property type="entry name" value="SODIUM ION_PROTON EXCHANGER (EUROFUNG)"/>
    <property type="match status" value="1"/>
</dbReference>
<evidence type="ECO:0000256" key="4">
    <source>
        <dbReference type="ARBA" id="ARBA00022449"/>
    </source>
</evidence>
<gene>
    <name evidence="13" type="ORF">LKD22_11490</name>
</gene>
<feature type="transmembrane region" description="Helical" evidence="11">
    <location>
        <begin position="270"/>
        <end position="286"/>
    </location>
</feature>
<dbReference type="Proteomes" id="UP001298753">
    <property type="component" value="Unassembled WGS sequence"/>
</dbReference>
<comment type="subcellular location">
    <subcellularLocation>
        <location evidence="1">Membrane</location>
        <topology evidence="1">Multi-pass membrane protein</topology>
    </subcellularLocation>
</comment>
<dbReference type="GO" id="GO:1902600">
    <property type="term" value="P:proton transmembrane transport"/>
    <property type="evidence" value="ECO:0007669"/>
    <property type="project" value="InterPro"/>
</dbReference>
<sequence length="408" mass="43900">MSYDFLLTIAIIMLFTKVFGLTSERVHMPQVVGALIAGVLVGPSCLGWVGETDFLVKAAEIGVIILMFNAGMDTDLDELKTTGFASFIIALIGVIVPLIGGVACYLAFDNDPTDPMNMLKAAFIGVVLTATSVSITVETLREMGKLKSKVGTAILGAAVIDDILGIVVLTILTALTDPSVKPILVLGRIVAFFGFVLVVGLVMYRVFLKMEEKWHHHRRIAIYAVAFAFLMSYVAERYFGIADITGAYFAGIVMCRLSSARDYVASKTNVLGYMLFSPLFFASIGIKTNLEGLTSTMAIFAVVLTIIAILTKIIGCGIGARIMGFHTYDAFSIGLGMVSRGEVALIVAQKGEQAGLIDPHMFPPIVLVVIVTTLVTPILLKLGMSKQTPANTEFNAQEKVQMPKVSQH</sequence>
<feature type="transmembrane region" description="Helical" evidence="11">
    <location>
        <begin position="31"/>
        <end position="49"/>
    </location>
</feature>
<evidence type="ECO:0000256" key="1">
    <source>
        <dbReference type="ARBA" id="ARBA00004141"/>
    </source>
</evidence>
<evidence type="ECO:0000256" key="2">
    <source>
        <dbReference type="ARBA" id="ARBA00005551"/>
    </source>
</evidence>
<keyword evidence="4" id="KW-0050">Antiport</keyword>
<evidence type="ECO:0000256" key="3">
    <source>
        <dbReference type="ARBA" id="ARBA00022448"/>
    </source>
</evidence>
<keyword evidence="6 11" id="KW-1133">Transmembrane helix</keyword>
<dbReference type="InterPro" id="IPR038770">
    <property type="entry name" value="Na+/solute_symporter_sf"/>
</dbReference>
<evidence type="ECO:0000259" key="12">
    <source>
        <dbReference type="Pfam" id="PF00999"/>
    </source>
</evidence>
<dbReference type="GO" id="GO:0006814">
    <property type="term" value="P:sodium ion transport"/>
    <property type="evidence" value="ECO:0007669"/>
    <property type="project" value="UniProtKB-KW"/>
</dbReference>
<evidence type="ECO:0000313" key="13">
    <source>
        <dbReference type="EMBL" id="MCC2177738.1"/>
    </source>
</evidence>
<name>A0AAW4W477_9FIRM</name>
<evidence type="ECO:0000256" key="9">
    <source>
        <dbReference type="ARBA" id="ARBA00023136"/>
    </source>
</evidence>
<dbReference type="RefSeq" id="WP_227601158.1">
    <property type="nucleotide sequence ID" value="NZ_DBFEHX010000123.1"/>
</dbReference>
<evidence type="ECO:0000256" key="7">
    <source>
        <dbReference type="ARBA" id="ARBA00023053"/>
    </source>
</evidence>
<feature type="transmembrane region" description="Helical" evidence="11">
    <location>
        <begin position="361"/>
        <end position="380"/>
    </location>
</feature>
<dbReference type="GO" id="GO:0015297">
    <property type="term" value="F:antiporter activity"/>
    <property type="evidence" value="ECO:0007669"/>
    <property type="project" value="UniProtKB-KW"/>
</dbReference>
<proteinExistence type="inferred from homology"/>
<keyword evidence="9 11" id="KW-0472">Membrane</keyword>
<feature type="transmembrane region" description="Helical" evidence="11">
    <location>
        <begin position="84"/>
        <end position="108"/>
    </location>
</feature>
<evidence type="ECO:0000256" key="5">
    <source>
        <dbReference type="ARBA" id="ARBA00022692"/>
    </source>
</evidence>
<dbReference type="Pfam" id="PF00999">
    <property type="entry name" value="Na_H_Exchanger"/>
    <property type="match status" value="1"/>
</dbReference>
<protein>
    <submittedName>
        <fullName evidence="13">Cation:proton antiporter</fullName>
    </submittedName>
</protein>
<keyword evidence="7" id="KW-0915">Sodium</keyword>
<dbReference type="PANTHER" id="PTHR43562">
    <property type="entry name" value="NAPA-TYPE SODIUM/HYDROGEN ANTIPORTER"/>
    <property type="match status" value="1"/>
</dbReference>
<comment type="similarity">
    <text evidence="2">Belongs to the monovalent cation:proton antiporter 2 (CPA2) transporter (TC 2.A.37) family.</text>
</comment>
<feature type="domain" description="Cation/H+ exchanger transmembrane" evidence="12">
    <location>
        <begin position="13"/>
        <end position="380"/>
    </location>
</feature>
<keyword evidence="5 11" id="KW-0812">Transmembrane</keyword>
<keyword evidence="8" id="KW-0406">Ion transport</keyword>
<feature type="transmembrane region" description="Helical" evidence="11">
    <location>
        <begin position="220"/>
        <end position="235"/>
    </location>
</feature>
<keyword evidence="3" id="KW-0813">Transport</keyword>
<organism evidence="13 14">
    <name type="scientific">Agathobaculum butyriciproducens</name>
    <dbReference type="NCBI Taxonomy" id="1628085"/>
    <lineage>
        <taxon>Bacteria</taxon>
        <taxon>Bacillati</taxon>
        <taxon>Bacillota</taxon>
        <taxon>Clostridia</taxon>
        <taxon>Eubacteriales</taxon>
        <taxon>Butyricicoccaceae</taxon>
        <taxon>Agathobaculum</taxon>
    </lineage>
</organism>
<reference evidence="13 14" key="1">
    <citation type="submission" date="2021-10" db="EMBL/GenBank/DDBJ databases">
        <title>Anaerobic single-cell dispensing facilitates the cultivation of human gut bacteria.</title>
        <authorList>
            <person name="Afrizal A."/>
        </authorList>
    </citation>
    <scope>NUCLEOTIDE SEQUENCE [LARGE SCALE GENOMIC DNA]</scope>
    <source>
        <strain evidence="13 14">CLA-AA-H270</strain>
    </source>
</reference>
<keyword evidence="10" id="KW-0739">Sodium transport</keyword>
<evidence type="ECO:0000256" key="10">
    <source>
        <dbReference type="ARBA" id="ARBA00023201"/>
    </source>
</evidence>
<keyword evidence="14" id="KW-1185">Reference proteome</keyword>
<evidence type="ECO:0000256" key="8">
    <source>
        <dbReference type="ARBA" id="ARBA00023065"/>
    </source>
</evidence>
<dbReference type="GO" id="GO:0016020">
    <property type="term" value="C:membrane"/>
    <property type="evidence" value="ECO:0007669"/>
    <property type="project" value="UniProtKB-SubCell"/>
</dbReference>
<feature type="transmembrane region" description="Helical" evidence="11">
    <location>
        <begin position="298"/>
        <end position="318"/>
    </location>
</feature>
<dbReference type="Gene3D" id="1.20.1530.20">
    <property type="match status" value="1"/>
</dbReference>
<evidence type="ECO:0000256" key="6">
    <source>
        <dbReference type="ARBA" id="ARBA00022989"/>
    </source>
</evidence>
<accession>A0AAW4W477</accession>
<evidence type="ECO:0000313" key="14">
    <source>
        <dbReference type="Proteomes" id="UP001298753"/>
    </source>
</evidence>